<evidence type="ECO:0000313" key="2">
    <source>
        <dbReference type="EMBL" id="KAF3126400.1"/>
    </source>
</evidence>
<proteinExistence type="predicted"/>
<dbReference type="EMBL" id="WIQZ01000084">
    <property type="protein sequence ID" value="KAF3126400.1"/>
    <property type="molecule type" value="Genomic_DNA"/>
</dbReference>
<protein>
    <submittedName>
        <fullName evidence="2">Uncharacterized protein</fullName>
    </submittedName>
</protein>
<feature type="compositionally biased region" description="Polar residues" evidence="1">
    <location>
        <begin position="1"/>
        <end position="31"/>
    </location>
</feature>
<feature type="compositionally biased region" description="Low complexity" evidence="1">
    <location>
        <begin position="69"/>
        <end position="80"/>
    </location>
</feature>
<reference evidence="2 3" key="1">
    <citation type="submission" date="2019-06" db="EMBL/GenBank/DDBJ databases">
        <authorList>
            <person name="Palmer J.M."/>
        </authorList>
    </citation>
    <scope>NUCLEOTIDE SEQUENCE [LARGE SCALE GENOMIC DNA]</scope>
    <source>
        <strain evidence="2 3">TWF703</strain>
    </source>
</reference>
<feature type="compositionally biased region" description="Basic and acidic residues" evidence="1">
    <location>
        <begin position="48"/>
        <end position="61"/>
    </location>
</feature>
<gene>
    <name evidence="2" type="ORF">TWF703_010483</name>
</gene>
<comment type="caution">
    <text evidence="2">The sequence shown here is derived from an EMBL/GenBank/DDBJ whole genome shotgun (WGS) entry which is preliminary data.</text>
</comment>
<evidence type="ECO:0000313" key="3">
    <source>
        <dbReference type="Proteomes" id="UP000480548"/>
    </source>
</evidence>
<organism evidence="2 3">
    <name type="scientific">Orbilia oligospora</name>
    <name type="common">Nematode-trapping fungus</name>
    <name type="synonym">Arthrobotrys oligospora</name>
    <dbReference type="NCBI Taxonomy" id="2813651"/>
    <lineage>
        <taxon>Eukaryota</taxon>
        <taxon>Fungi</taxon>
        <taxon>Dikarya</taxon>
        <taxon>Ascomycota</taxon>
        <taxon>Pezizomycotina</taxon>
        <taxon>Orbiliomycetes</taxon>
        <taxon>Orbiliales</taxon>
        <taxon>Orbiliaceae</taxon>
        <taxon>Orbilia</taxon>
    </lineage>
</organism>
<dbReference type="Proteomes" id="UP000480548">
    <property type="component" value="Unassembled WGS sequence"/>
</dbReference>
<feature type="region of interest" description="Disordered" evidence="1">
    <location>
        <begin position="1"/>
        <end position="80"/>
    </location>
</feature>
<dbReference type="AlphaFoldDB" id="A0A7C8NFV0"/>
<sequence length="80" mass="8251">MENFSKQQANDEQVQASSSIHTDRASISGTGATLYLSEGRGDGVATEARTESAGSDRRGDLEEALEDPSIAGSSLGSSSD</sequence>
<accession>A0A7C8NFV0</accession>
<name>A0A7C8NFV0_ORBOL</name>
<evidence type="ECO:0000256" key="1">
    <source>
        <dbReference type="SAM" id="MobiDB-lite"/>
    </source>
</evidence>